<evidence type="ECO:0000259" key="1">
    <source>
        <dbReference type="Pfam" id="PF20409"/>
    </source>
</evidence>
<dbReference type="EMBL" id="LAXJ01000002">
    <property type="protein sequence ID" value="KRS14566.1"/>
    <property type="molecule type" value="Genomic_DNA"/>
</dbReference>
<dbReference type="STRING" id="1641875.XM53_02305"/>
<dbReference type="PATRIC" id="fig|1641875.4.peg.1557"/>
<dbReference type="RefSeq" id="WP_057789847.1">
    <property type="nucleotide sequence ID" value="NZ_LAXJ01000002.1"/>
</dbReference>
<name>A0A0T5P0C4_9RHOB</name>
<sequence length="124" mass="13986">MDMMQVGTELVAGCREGRAKENLERLYAADAVSVEAVDMGQGRETHGLDGIRAKHEWWEGAMEMLEAEVTGPMWHGDDRFAVIFRSKVKETETGKVSDMEEVGVYTVADGKIVREEFFYTYSEV</sequence>
<dbReference type="InterPro" id="IPR032710">
    <property type="entry name" value="NTF2-like_dom_sf"/>
</dbReference>
<dbReference type="Pfam" id="PF20409">
    <property type="entry name" value="SnoaL_5"/>
    <property type="match status" value="1"/>
</dbReference>
<dbReference type="Proteomes" id="UP000051295">
    <property type="component" value="Unassembled WGS sequence"/>
</dbReference>
<keyword evidence="3" id="KW-1185">Reference proteome</keyword>
<evidence type="ECO:0000313" key="2">
    <source>
        <dbReference type="EMBL" id="KRS14566.1"/>
    </source>
</evidence>
<organism evidence="2 3">
    <name type="scientific">Roseovarius atlanticus</name>
    <dbReference type="NCBI Taxonomy" id="1641875"/>
    <lineage>
        <taxon>Bacteria</taxon>
        <taxon>Pseudomonadati</taxon>
        <taxon>Pseudomonadota</taxon>
        <taxon>Alphaproteobacteria</taxon>
        <taxon>Rhodobacterales</taxon>
        <taxon>Roseobacteraceae</taxon>
        <taxon>Roseovarius</taxon>
    </lineage>
</organism>
<dbReference type="AlphaFoldDB" id="A0A0T5P0C4"/>
<dbReference type="Gene3D" id="3.10.450.50">
    <property type="match status" value="1"/>
</dbReference>
<dbReference type="InterPro" id="IPR046860">
    <property type="entry name" value="SnoaL_5"/>
</dbReference>
<feature type="domain" description="SnoaL-like" evidence="1">
    <location>
        <begin position="15"/>
        <end position="119"/>
    </location>
</feature>
<proteinExistence type="predicted"/>
<dbReference type="SUPFAM" id="SSF54427">
    <property type="entry name" value="NTF2-like"/>
    <property type="match status" value="1"/>
</dbReference>
<accession>A0A0T5P0C4</accession>
<dbReference type="OrthoDB" id="336094at2"/>
<gene>
    <name evidence="2" type="ORF">XM53_02305</name>
</gene>
<comment type="caution">
    <text evidence="2">The sequence shown here is derived from an EMBL/GenBank/DDBJ whole genome shotgun (WGS) entry which is preliminary data.</text>
</comment>
<reference evidence="2 3" key="1">
    <citation type="submission" date="2015-04" db="EMBL/GenBank/DDBJ databases">
        <title>The draft genome sequence of Roseovarius sp.R12b.</title>
        <authorList>
            <person name="Li G."/>
            <person name="Lai Q."/>
            <person name="Shao Z."/>
            <person name="Yan P."/>
        </authorList>
    </citation>
    <scope>NUCLEOTIDE SEQUENCE [LARGE SCALE GENOMIC DNA]</scope>
    <source>
        <strain evidence="2 3">R12B</strain>
    </source>
</reference>
<evidence type="ECO:0000313" key="3">
    <source>
        <dbReference type="Proteomes" id="UP000051295"/>
    </source>
</evidence>
<protein>
    <recommendedName>
        <fullName evidence="1">SnoaL-like domain-containing protein</fullName>
    </recommendedName>
</protein>